<feature type="domain" description="Rv2525c-like glycoside hydrolase-like" evidence="1">
    <location>
        <begin position="19"/>
        <end position="183"/>
    </location>
</feature>
<accession>A0A7X0RVR8</accession>
<dbReference type="AlphaFoldDB" id="A0A7X0RVR8"/>
<keyword evidence="3" id="KW-1185">Reference proteome</keyword>
<dbReference type="EMBL" id="JACJVP010000047">
    <property type="protein sequence ID" value="MBB6674496.1"/>
    <property type="molecule type" value="Genomic_DNA"/>
</dbReference>
<name>A0A7X0RVR8_9BACL</name>
<dbReference type="SUPFAM" id="SSF51445">
    <property type="entry name" value="(Trans)glycosidases"/>
    <property type="match status" value="1"/>
</dbReference>
<proteinExistence type="predicted"/>
<sequence>MTTRGIDCSAPLTAQTAKAIADAGYKFAARYLVPDSYGWKRLSLSEAQAITAAGMQIVSVFETSANRPEGGAPAGQSDGAAAYKEARSVSQPLGSTIYFAADYDASPSDYNAIEAYLRAASAQIPGYQTGLYGSYAVIEEMAKRGACRHFWQSYAWSGGKQSSRANIYQYQNNVKVGGVAVDLNHSFGNEGWWNTSGEGDVTMTADDANKIIKFLSAAWFAAINQQDKDEFNRLANEIRKAAGLPLE</sequence>
<dbReference type="Gene3D" id="3.20.20.80">
    <property type="entry name" value="Glycosidases"/>
    <property type="match status" value="1"/>
</dbReference>
<evidence type="ECO:0000313" key="2">
    <source>
        <dbReference type="EMBL" id="MBB6674496.1"/>
    </source>
</evidence>
<dbReference type="RefSeq" id="WP_185672353.1">
    <property type="nucleotide sequence ID" value="NZ_JACJVP010000047.1"/>
</dbReference>
<evidence type="ECO:0000259" key="1">
    <source>
        <dbReference type="Pfam" id="PF08924"/>
    </source>
</evidence>
<gene>
    <name evidence="2" type="ORF">H7C19_27820</name>
</gene>
<dbReference type="InterPro" id="IPR017853">
    <property type="entry name" value="GH"/>
</dbReference>
<dbReference type="Proteomes" id="UP000547209">
    <property type="component" value="Unassembled WGS sequence"/>
</dbReference>
<dbReference type="Pfam" id="PF08924">
    <property type="entry name" value="Rv2525c_GlyHyd-like"/>
    <property type="match status" value="1"/>
</dbReference>
<reference evidence="2 3" key="1">
    <citation type="submission" date="2020-08" db="EMBL/GenBank/DDBJ databases">
        <title>Cohnella phylogeny.</title>
        <authorList>
            <person name="Dunlap C."/>
        </authorList>
    </citation>
    <scope>NUCLEOTIDE SEQUENCE [LARGE SCALE GENOMIC DNA]</scope>
    <source>
        <strain evidence="2 3">DSM 28246</strain>
    </source>
</reference>
<protein>
    <submittedName>
        <fullName evidence="2">DUF1906 domain-containing protein</fullName>
    </submittedName>
</protein>
<comment type="caution">
    <text evidence="2">The sequence shown here is derived from an EMBL/GenBank/DDBJ whole genome shotgun (WGS) entry which is preliminary data.</text>
</comment>
<organism evidence="2 3">
    <name type="scientific">Cohnella nanjingensis</name>
    <dbReference type="NCBI Taxonomy" id="1387779"/>
    <lineage>
        <taxon>Bacteria</taxon>
        <taxon>Bacillati</taxon>
        <taxon>Bacillota</taxon>
        <taxon>Bacilli</taxon>
        <taxon>Bacillales</taxon>
        <taxon>Paenibacillaceae</taxon>
        <taxon>Cohnella</taxon>
    </lineage>
</organism>
<evidence type="ECO:0000313" key="3">
    <source>
        <dbReference type="Proteomes" id="UP000547209"/>
    </source>
</evidence>
<dbReference type="InterPro" id="IPR015020">
    <property type="entry name" value="Rv2525c-like_Glyco_Hydro-like"/>
</dbReference>